<keyword evidence="2" id="KW-1185">Reference proteome</keyword>
<dbReference type="PANTHER" id="PTHR40257">
    <property type="match status" value="1"/>
</dbReference>
<gene>
    <name evidence="1" type="ORF">CCHLO57077_00018931</name>
</gene>
<dbReference type="PANTHER" id="PTHR40257:SF1">
    <property type="entry name" value="DUF1330 DOMAIN-CONTAINING PROTEIN"/>
    <property type="match status" value="1"/>
</dbReference>
<proteinExistence type="predicted"/>
<dbReference type="AlphaFoldDB" id="A0AA35LPW6"/>
<accession>A0AA35LPW6</accession>
<organism evidence="1 2">
    <name type="scientific">Clonostachys chloroleuca</name>
    <dbReference type="NCBI Taxonomy" id="1926264"/>
    <lineage>
        <taxon>Eukaryota</taxon>
        <taxon>Fungi</taxon>
        <taxon>Dikarya</taxon>
        <taxon>Ascomycota</taxon>
        <taxon>Pezizomycotina</taxon>
        <taxon>Sordariomycetes</taxon>
        <taxon>Hypocreomycetidae</taxon>
        <taxon>Hypocreales</taxon>
        <taxon>Bionectriaceae</taxon>
        <taxon>Clonostachys</taxon>
    </lineage>
</organism>
<protein>
    <submittedName>
        <fullName evidence="1">Uncharacterized protein</fullName>
    </submittedName>
</protein>
<sequence>MPSFHQGGGLYPGQANYLSPPELPKGWNASDSSGLDAYVAPGDLSFSLDLTSHLRGSDKQTSVKQFVRDFGTSHTGPILMLNLLSFLDGKRSVYFEGYVGGFAKTLGPLSGGDAIQFGWGVTEWSSQTEEKDKDSKWEDIALVWYPSIWHFAKMIDEPEYIRLDREFKPSSLKDNPLLRCTEILL</sequence>
<dbReference type="Proteomes" id="UP001160390">
    <property type="component" value="Unassembled WGS sequence"/>
</dbReference>
<dbReference type="EMBL" id="CABFNP030000458">
    <property type="protein sequence ID" value="CAI6019242.1"/>
    <property type="molecule type" value="Genomic_DNA"/>
</dbReference>
<evidence type="ECO:0000313" key="2">
    <source>
        <dbReference type="Proteomes" id="UP001160390"/>
    </source>
</evidence>
<reference evidence="1" key="1">
    <citation type="submission" date="2023-01" db="EMBL/GenBank/DDBJ databases">
        <authorList>
            <person name="Piombo E."/>
        </authorList>
    </citation>
    <scope>NUCLEOTIDE SEQUENCE</scope>
</reference>
<name>A0AA35LPW6_9HYPO</name>
<evidence type="ECO:0000313" key="1">
    <source>
        <dbReference type="EMBL" id="CAI6019242.1"/>
    </source>
</evidence>
<dbReference type="Gene3D" id="3.30.70.100">
    <property type="match status" value="1"/>
</dbReference>
<comment type="caution">
    <text evidence="1">The sequence shown here is derived from an EMBL/GenBank/DDBJ whole genome shotgun (WGS) entry which is preliminary data.</text>
</comment>